<protein>
    <submittedName>
        <fullName evidence="3">Uncharacterized protein</fullName>
    </submittedName>
</protein>
<keyword evidence="1" id="KW-1133">Transmembrane helix</keyword>
<accession>A0A914NE37</accession>
<reference evidence="3" key="1">
    <citation type="submission" date="2022-11" db="UniProtKB">
        <authorList>
            <consortium name="WormBaseParasite"/>
        </authorList>
    </citation>
    <scope>IDENTIFICATION</scope>
</reference>
<evidence type="ECO:0000313" key="2">
    <source>
        <dbReference type="Proteomes" id="UP000887563"/>
    </source>
</evidence>
<keyword evidence="1" id="KW-0812">Transmembrane</keyword>
<sequence>MAFPNIAKKLFHNNRVYIWIAFCNLYGLYWLFFCHAPVLSGFIEVVFDPLAGYRPIRKELFEGEIIKITIHDILLAIEMTTRVTKDEIMEKICNKSFNAMIIQSSPIQLWNVWTVIIVRPRLNM</sequence>
<keyword evidence="1" id="KW-0472">Membrane</keyword>
<name>A0A914NE37_MELIC</name>
<organism evidence="2 3">
    <name type="scientific">Meloidogyne incognita</name>
    <name type="common">Southern root-knot nematode worm</name>
    <name type="synonym">Oxyuris incognita</name>
    <dbReference type="NCBI Taxonomy" id="6306"/>
    <lineage>
        <taxon>Eukaryota</taxon>
        <taxon>Metazoa</taxon>
        <taxon>Ecdysozoa</taxon>
        <taxon>Nematoda</taxon>
        <taxon>Chromadorea</taxon>
        <taxon>Rhabditida</taxon>
        <taxon>Tylenchina</taxon>
        <taxon>Tylenchomorpha</taxon>
        <taxon>Tylenchoidea</taxon>
        <taxon>Meloidogynidae</taxon>
        <taxon>Meloidogyninae</taxon>
        <taxon>Meloidogyne</taxon>
        <taxon>Meloidogyne incognita group</taxon>
    </lineage>
</organism>
<evidence type="ECO:0000313" key="3">
    <source>
        <dbReference type="WBParaSite" id="Minc3s04305g35995"/>
    </source>
</evidence>
<keyword evidence="2" id="KW-1185">Reference proteome</keyword>
<evidence type="ECO:0000256" key="1">
    <source>
        <dbReference type="SAM" id="Phobius"/>
    </source>
</evidence>
<dbReference type="AlphaFoldDB" id="A0A914NE37"/>
<proteinExistence type="predicted"/>
<dbReference type="WBParaSite" id="Minc3s04305g35995">
    <property type="protein sequence ID" value="Minc3s04305g35995"/>
    <property type="gene ID" value="Minc3s04305g35995"/>
</dbReference>
<feature type="transmembrane region" description="Helical" evidence="1">
    <location>
        <begin position="16"/>
        <end position="33"/>
    </location>
</feature>
<dbReference type="Proteomes" id="UP000887563">
    <property type="component" value="Unplaced"/>
</dbReference>